<evidence type="ECO:0000256" key="4">
    <source>
        <dbReference type="ARBA" id="ARBA00023027"/>
    </source>
</evidence>
<keyword evidence="6" id="KW-0963">Cytoplasm</keyword>
<dbReference type="Gene3D" id="2.60.200.30">
    <property type="entry name" value="Probable inorganic polyphosphate/atp-NAD kinase, domain 2"/>
    <property type="match status" value="1"/>
</dbReference>
<dbReference type="Pfam" id="PF20143">
    <property type="entry name" value="NAD_kinase_C"/>
    <property type="match status" value="1"/>
</dbReference>
<keyword evidence="4 6" id="KW-0520">NAD</keyword>
<dbReference type="GO" id="GO:0051287">
    <property type="term" value="F:NAD binding"/>
    <property type="evidence" value="ECO:0007669"/>
    <property type="project" value="UniProtKB-ARBA"/>
</dbReference>
<dbReference type="RefSeq" id="WP_012874907.1">
    <property type="nucleotide sequence ID" value="NC_013525.1"/>
</dbReference>
<dbReference type="GO" id="GO:0005524">
    <property type="term" value="F:ATP binding"/>
    <property type="evidence" value="ECO:0007669"/>
    <property type="project" value="UniProtKB-KW"/>
</dbReference>
<dbReference type="InterPro" id="IPR016064">
    <property type="entry name" value="NAD/diacylglycerol_kinase_sf"/>
</dbReference>
<dbReference type="GO" id="GO:0005737">
    <property type="term" value="C:cytoplasm"/>
    <property type="evidence" value="ECO:0007669"/>
    <property type="project" value="UniProtKB-SubCell"/>
</dbReference>
<keyword evidence="6" id="KW-0067">ATP-binding</keyword>
<comment type="caution">
    <text evidence="6">Lacks conserved residue(s) required for the propagation of feature annotation.</text>
</comment>
<comment type="subcellular location">
    <subcellularLocation>
        <location evidence="6">Cytoplasm</location>
    </subcellularLocation>
</comment>
<comment type="function">
    <text evidence="6">Involved in the regulation of the intracellular balance of NAD and NADP, and is a key enzyme in the biosynthesis of NADP. Catalyzes specifically the phosphorylation on 2'-hydroxyl of the adenosine moiety of NAD to yield NADP.</text>
</comment>
<comment type="catalytic activity">
    <reaction evidence="5 6">
        <text>NAD(+) + ATP = ADP + NADP(+) + H(+)</text>
        <dbReference type="Rhea" id="RHEA:18629"/>
        <dbReference type="ChEBI" id="CHEBI:15378"/>
        <dbReference type="ChEBI" id="CHEBI:30616"/>
        <dbReference type="ChEBI" id="CHEBI:57540"/>
        <dbReference type="ChEBI" id="CHEBI:58349"/>
        <dbReference type="ChEBI" id="CHEBI:456216"/>
        <dbReference type="EC" id="2.7.1.23"/>
    </reaction>
</comment>
<dbReference type="PANTHER" id="PTHR20275">
    <property type="entry name" value="NAD KINASE"/>
    <property type="match status" value="1"/>
</dbReference>
<dbReference type="InterPro" id="IPR017437">
    <property type="entry name" value="ATP-NAD_kinase_PpnK-typ_C"/>
</dbReference>
<feature type="binding site" evidence="6">
    <location>
        <begin position="134"/>
        <end position="135"/>
    </location>
    <ligand>
        <name>NAD(+)</name>
        <dbReference type="ChEBI" id="CHEBI:57540"/>
    </ligand>
</feature>
<keyword evidence="1 6" id="KW-0808">Transferase</keyword>
<dbReference type="Pfam" id="PF01513">
    <property type="entry name" value="NAD_kinase"/>
    <property type="match status" value="1"/>
</dbReference>
<dbReference type="HAMAP" id="MF_00361">
    <property type="entry name" value="NAD_kinase"/>
    <property type="match status" value="1"/>
</dbReference>
<keyword evidence="8" id="KW-1185">Reference proteome</keyword>
<dbReference type="InterPro" id="IPR017438">
    <property type="entry name" value="ATP-NAD_kinase_N"/>
</dbReference>
<dbReference type="STRING" id="525904.Tter_0955"/>
<feature type="binding site" evidence="6">
    <location>
        <position position="65"/>
    </location>
    <ligand>
        <name>NAD(+)</name>
        <dbReference type="ChEBI" id="CHEBI:57540"/>
    </ligand>
</feature>
<sequence>MINRVLILSHPMSEDASQLANKAIQLLHSYGLEVQHILNIREIEPDSYDPPQLVIAIGGDGTVLRAQRLGLKHRIPVLGVAAGRLGFLAEVPPQMLEEALKKVVNGEYRIEHRHTIQISHMRDNSCIGRYIALNDAVLARGTKPRSLAITVFVDGVLLAKYVADGIIAATATGSTAYSLAAGGPILSPELSELLLTPIAAHLSFVRSIILPSTSDIDLTLARPQEALLSVDGLVDTPVEYGDHLLVTGSPETAQFIRLTPPRHFYSQLVAKLQYNLQQTQQEK</sequence>
<keyword evidence="3 6" id="KW-0521">NADP</keyword>
<dbReference type="Proteomes" id="UP000000323">
    <property type="component" value="Chromosome 1"/>
</dbReference>
<name>D1CG16_THET1</name>
<evidence type="ECO:0000256" key="3">
    <source>
        <dbReference type="ARBA" id="ARBA00022857"/>
    </source>
</evidence>
<dbReference type="EMBL" id="CP001825">
    <property type="protein sequence ID" value="ACZ41872.1"/>
    <property type="molecule type" value="Genomic_DNA"/>
</dbReference>
<feature type="binding site" evidence="6">
    <location>
        <position position="199"/>
    </location>
    <ligand>
        <name>NAD(+)</name>
        <dbReference type="ChEBI" id="CHEBI:57540"/>
    </ligand>
</feature>
<comment type="cofactor">
    <cofactor evidence="6">
        <name>a divalent metal cation</name>
        <dbReference type="ChEBI" id="CHEBI:60240"/>
    </cofactor>
</comment>
<keyword evidence="2 6" id="KW-0418">Kinase</keyword>
<evidence type="ECO:0000256" key="6">
    <source>
        <dbReference type="HAMAP-Rule" id="MF_00361"/>
    </source>
</evidence>
<feature type="binding site" evidence="6">
    <location>
        <position position="145"/>
    </location>
    <ligand>
        <name>NAD(+)</name>
        <dbReference type="ChEBI" id="CHEBI:57540"/>
    </ligand>
</feature>
<evidence type="ECO:0000313" key="8">
    <source>
        <dbReference type="Proteomes" id="UP000000323"/>
    </source>
</evidence>
<gene>
    <name evidence="6" type="primary">nadK</name>
    <name evidence="7" type="ordered locus">Tter_0955</name>
</gene>
<dbReference type="HOGENOM" id="CLU_008831_0_0_0"/>
<dbReference type="Gene3D" id="3.40.50.10330">
    <property type="entry name" value="Probable inorganic polyphosphate/atp-NAD kinase, domain 1"/>
    <property type="match status" value="1"/>
</dbReference>
<evidence type="ECO:0000313" key="7">
    <source>
        <dbReference type="EMBL" id="ACZ41872.1"/>
    </source>
</evidence>
<dbReference type="GO" id="GO:0019674">
    <property type="term" value="P:NAD+ metabolic process"/>
    <property type="evidence" value="ECO:0007669"/>
    <property type="project" value="InterPro"/>
</dbReference>
<evidence type="ECO:0000256" key="1">
    <source>
        <dbReference type="ARBA" id="ARBA00022679"/>
    </source>
</evidence>
<dbReference type="KEGG" id="ttr:Tter_0955"/>
<organism evidence="7 8">
    <name type="scientific">Thermobaculum terrenum (strain ATCC BAA-798 / CCMEE 7001 / YNP1)</name>
    <dbReference type="NCBI Taxonomy" id="525904"/>
    <lineage>
        <taxon>Bacteria</taxon>
        <taxon>Bacillati</taxon>
        <taxon>Chloroflexota</taxon>
        <taxon>Chloroflexia</taxon>
        <taxon>Candidatus Thermobaculales</taxon>
        <taxon>Candidatus Thermobaculaceae</taxon>
        <taxon>Thermobaculum</taxon>
    </lineage>
</organism>
<accession>D1CG16</accession>
<feature type="binding site" evidence="6">
    <location>
        <begin position="60"/>
        <end position="61"/>
    </location>
    <ligand>
        <name>NAD(+)</name>
        <dbReference type="ChEBI" id="CHEBI:57540"/>
    </ligand>
</feature>
<evidence type="ECO:0000256" key="2">
    <source>
        <dbReference type="ARBA" id="ARBA00022777"/>
    </source>
</evidence>
<comment type="similarity">
    <text evidence="6">Belongs to the NAD kinase family.</text>
</comment>
<dbReference type="GO" id="GO:0003951">
    <property type="term" value="F:NAD+ kinase activity"/>
    <property type="evidence" value="ECO:0007669"/>
    <property type="project" value="UniProtKB-UniRule"/>
</dbReference>
<dbReference type="PANTHER" id="PTHR20275:SF0">
    <property type="entry name" value="NAD KINASE"/>
    <property type="match status" value="1"/>
</dbReference>
<keyword evidence="6" id="KW-0547">Nucleotide-binding</keyword>
<feature type="binding site" evidence="6">
    <location>
        <position position="164"/>
    </location>
    <ligand>
        <name>NAD(+)</name>
        <dbReference type="ChEBI" id="CHEBI:57540"/>
    </ligand>
</feature>
<dbReference type="SUPFAM" id="SSF111331">
    <property type="entry name" value="NAD kinase/diacylglycerol kinase-like"/>
    <property type="match status" value="1"/>
</dbReference>
<dbReference type="AlphaFoldDB" id="D1CG16"/>
<dbReference type="GO" id="GO:0046872">
    <property type="term" value="F:metal ion binding"/>
    <property type="evidence" value="ECO:0007669"/>
    <property type="project" value="UniProtKB-UniRule"/>
</dbReference>
<protein>
    <recommendedName>
        <fullName evidence="6">NAD kinase</fullName>
        <ecNumber evidence="6">2.7.1.23</ecNumber>
    </recommendedName>
    <alternativeName>
        <fullName evidence="6">ATP-dependent NAD kinase</fullName>
    </alternativeName>
</protein>
<evidence type="ECO:0000256" key="5">
    <source>
        <dbReference type="ARBA" id="ARBA00047925"/>
    </source>
</evidence>
<dbReference type="GO" id="GO:0006741">
    <property type="term" value="P:NADP+ biosynthetic process"/>
    <property type="evidence" value="ECO:0007669"/>
    <property type="project" value="UniProtKB-UniRule"/>
</dbReference>
<proteinExistence type="inferred from homology"/>
<reference evidence="8" key="1">
    <citation type="journal article" date="2010" name="Stand. Genomic Sci.">
        <title>Complete genome sequence of 'Thermobaculum terrenum' type strain (YNP1).</title>
        <authorList>
            <person name="Kiss H."/>
            <person name="Cleland D."/>
            <person name="Lapidus A."/>
            <person name="Lucas S."/>
            <person name="Glavina Del Rio T."/>
            <person name="Nolan M."/>
            <person name="Tice H."/>
            <person name="Han C."/>
            <person name="Goodwin L."/>
            <person name="Pitluck S."/>
            <person name="Liolios K."/>
            <person name="Ivanova N."/>
            <person name="Mavromatis K."/>
            <person name="Ovchinnikova G."/>
            <person name="Pati A."/>
            <person name="Chen A."/>
            <person name="Palaniappan K."/>
            <person name="Land M."/>
            <person name="Hauser L."/>
            <person name="Chang Y."/>
            <person name="Jeffries C."/>
            <person name="Lu M."/>
            <person name="Brettin T."/>
            <person name="Detter J."/>
            <person name="Goker M."/>
            <person name="Tindall B."/>
            <person name="Beck B."/>
            <person name="McDermott T."/>
            <person name="Woyke T."/>
            <person name="Bristow J."/>
            <person name="Eisen J."/>
            <person name="Markowitz V."/>
            <person name="Hugenholtz P."/>
            <person name="Kyrpides N."/>
            <person name="Klenk H."/>
            <person name="Cheng J."/>
        </authorList>
    </citation>
    <scope>NUCLEOTIDE SEQUENCE [LARGE SCALE GENOMIC DNA]</scope>
    <source>
        <strain evidence="8">ATCC BAA-798 / YNP1</strain>
    </source>
</reference>
<dbReference type="eggNOG" id="COG0061">
    <property type="taxonomic scope" value="Bacteria"/>
</dbReference>
<dbReference type="EC" id="2.7.1.23" evidence="6"/>
<feature type="active site" description="Proton acceptor" evidence="6">
    <location>
        <position position="60"/>
    </location>
</feature>
<dbReference type="InterPro" id="IPR002504">
    <property type="entry name" value="NADK"/>
</dbReference>